<evidence type="ECO:0000256" key="1">
    <source>
        <dbReference type="SAM" id="Coils"/>
    </source>
</evidence>
<dbReference type="AlphaFoldDB" id="A0A667Y1P5"/>
<evidence type="ECO:0000313" key="3">
    <source>
        <dbReference type="Ensembl" id="ENSMMDP00005018154.1"/>
    </source>
</evidence>
<dbReference type="GeneTree" id="ENSGT00390000013339"/>
<dbReference type="InterPro" id="IPR031809">
    <property type="entry name" value="CCDC158"/>
</dbReference>
<feature type="region of interest" description="Disordered" evidence="2">
    <location>
        <begin position="710"/>
        <end position="760"/>
    </location>
</feature>
<sequence length="826" mass="95042">MKDSTKHVDQMEQMLCILEELQITKRSGDQKLQETEHEAIFLSRKVEAMERTIKEMYPTLVSHDKLCGHNSITSLDAAAGPRQLPPADFSARAVEDLNKTTKPQGRLILVAEQLGSEECQEKAELMLKKHRDRQQAERQASLPQHQVKKLESALSIHKTKVGCLDQQVAEAQSEVEETQRGKDQSLLQVEELESHFGLLMLKMCEARDYLAKEREQKQQLQERITSLGITVESLRKEQEEHNLALQQLDTLVGRVKEDCQAQLQAMRCDERQQWELREEIKALREQLEAAREQLHRAGEGEARLQDLLEQRVQEGKKTLELLEEKEGELQFRQQEAQQACGRLEEALAQCQMLHAEVKMLRLKVDDREKTVEILRLELESNHQLTVQHSRTINSLQHEKSHLSNQLNQHKLEIQQLKSELERCESGLAALEQERDQLQASVAKQRHCVQEATLEKQQLTTQLEEQHMQLLTLTKEHEELQRLHSSKNEEHEGVVLKLRSQLKNIHAELDLARGTLRTLEGADGHGLQVAMGMQKQITARRDQIDSLQGRIQQLEETMEKLYQEKHYQDLENRRQVQEVASVQEEKRQLTMELEALRSKEKHHRDTISKLEATLHKMTESFADCQDFIQLQEQEFFRLKLQHALDLKELQGQKWCTAVGGTHSALAPTIPSAFSAPLSSQQASNTLTKSQRLQESATLELRSLVKELRGVILENHRPHSSSKTSNSSFPRRRSAPERMQRTTLYNRTDTAKEVTAGPKLTNETYRSDLQLLRTAEPNRNNFSNTFSERHVVSTPANPTRHTSPQPVSLDRRSPVYSLLTSDPNSKQL</sequence>
<reference evidence="3" key="3">
    <citation type="submission" date="2025-09" db="UniProtKB">
        <authorList>
            <consortium name="Ensembl"/>
        </authorList>
    </citation>
    <scope>IDENTIFICATION</scope>
</reference>
<proteinExistence type="predicted"/>
<feature type="coiled-coil region" evidence="1">
    <location>
        <begin position="210"/>
        <end position="363"/>
    </location>
</feature>
<name>A0A667Y1P5_9TELE</name>
<accession>A0A667Y1P5</accession>
<evidence type="ECO:0000256" key="2">
    <source>
        <dbReference type="SAM" id="MobiDB-lite"/>
    </source>
</evidence>
<dbReference type="PANTHER" id="PTHR47615:SF1">
    <property type="entry name" value="COILED-COIL DOMAIN-CONTAINING PROTEIN 158"/>
    <property type="match status" value="1"/>
</dbReference>
<gene>
    <name evidence="3" type="primary">LOC115365251</name>
</gene>
<keyword evidence="4" id="KW-1185">Reference proteome</keyword>
<feature type="coiled-coil region" evidence="1">
    <location>
        <begin position="18"/>
        <end position="52"/>
    </location>
</feature>
<feature type="compositionally biased region" description="Polar residues" evidence="2">
    <location>
        <begin position="792"/>
        <end position="804"/>
    </location>
</feature>
<protein>
    <recommendedName>
        <fullName evidence="5">Coiled-coil domain containing 158</fullName>
    </recommendedName>
</protein>
<feature type="region of interest" description="Disordered" evidence="2">
    <location>
        <begin position="776"/>
        <end position="826"/>
    </location>
</feature>
<reference evidence="3" key="2">
    <citation type="submission" date="2025-08" db="UniProtKB">
        <authorList>
            <consortium name="Ensembl"/>
        </authorList>
    </citation>
    <scope>IDENTIFICATION</scope>
</reference>
<feature type="compositionally biased region" description="Polar residues" evidence="2">
    <location>
        <begin position="816"/>
        <end position="826"/>
    </location>
</feature>
<dbReference type="Proteomes" id="UP000472263">
    <property type="component" value="Chromosome 9"/>
</dbReference>
<dbReference type="PANTHER" id="PTHR47615">
    <property type="entry name" value="COILED-COIL DOMAIN-CONTAINING PROTEIN 158"/>
    <property type="match status" value="1"/>
</dbReference>
<feature type="coiled-coil region" evidence="1">
    <location>
        <begin position="536"/>
        <end position="612"/>
    </location>
</feature>
<reference evidence="3" key="1">
    <citation type="submission" date="2019-06" db="EMBL/GenBank/DDBJ databases">
        <authorList>
            <consortium name="Wellcome Sanger Institute Data Sharing"/>
        </authorList>
    </citation>
    <scope>NUCLEOTIDE SEQUENCE [LARGE SCALE GENOMIC DNA]</scope>
</reference>
<dbReference type="InParanoid" id="A0A667Y1P5"/>
<feature type="coiled-coil region" evidence="1">
    <location>
        <begin position="392"/>
        <end position="489"/>
    </location>
</feature>
<dbReference type="Ensembl" id="ENSMMDT00005018601.1">
    <property type="protein sequence ID" value="ENSMMDP00005018154.1"/>
    <property type="gene ID" value="ENSMMDG00005009080.1"/>
</dbReference>
<evidence type="ECO:0008006" key="5">
    <source>
        <dbReference type="Google" id="ProtNLM"/>
    </source>
</evidence>
<keyword evidence="1" id="KW-0175">Coiled coil</keyword>
<evidence type="ECO:0000313" key="4">
    <source>
        <dbReference type="Proteomes" id="UP000472263"/>
    </source>
</evidence>
<organism evidence="3 4">
    <name type="scientific">Myripristis murdjan</name>
    <name type="common">pinecone soldierfish</name>
    <dbReference type="NCBI Taxonomy" id="586833"/>
    <lineage>
        <taxon>Eukaryota</taxon>
        <taxon>Metazoa</taxon>
        <taxon>Chordata</taxon>
        <taxon>Craniata</taxon>
        <taxon>Vertebrata</taxon>
        <taxon>Euteleostomi</taxon>
        <taxon>Actinopterygii</taxon>
        <taxon>Neopterygii</taxon>
        <taxon>Teleostei</taxon>
        <taxon>Neoteleostei</taxon>
        <taxon>Acanthomorphata</taxon>
        <taxon>Holocentriformes</taxon>
        <taxon>Holocentridae</taxon>
        <taxon>Myripristis</taxon>
    </lineage>
</organism>
<dbReference type="Pfam" id="PF15921">
    <property type="entry name" value="CCDC158"/>
    <property type="match status" value="1"/>
</dbReference>